<name>A0A8H3QPQ9_9GLOM</name>
<reference evidence="1" key="1">
    <citation type="submission" date="2019-10" db="EMBL/GenBank/DDBJ databases">
        <title>Conservation and host-specific expression of non-tandemly repeated heterogenous ribosome RNA gene in arbuscular mycorrhizal fungi.</title>
        <authorList>
            <person name="Maeda T."/>
            <person name="Kobayashi Y."/>
            <person name="Nakagawa T."/>
            <person name="Ezawa T."/>
            <person name="Yamaguchi K."/>
            <person name="Bino T."/>
            <person name="Nishimoto Y."/>
            <person name="Shigenobu S."/>
            <person name="Kawaguchi M."/>
        </authorList>
    </citation>
    <scope>NUCLEOTIDE SEQUENCE</scope>
    <source>
        <strain evidence="1">HR1</strain>
    </source>
</reference>
<gene>
    <name evidence="1" type="ORF">RCL2_001155700</name>
</gene>
<evidence type="ECO:0000313" key="2">
    <source>
        <dbReference type="Proteomes" id="UP000615446"/>
    </source>
</evidence>
<dbReference type="OrthoDB" id="2305047at2759"/>
<dbReference type="Proteomes" id="UP000615446">
    <property type="component" value="Unassembled WGS sequence"/>
</dbReference>
<comment type="caution">
    <text evidence="1">The sequence shown here is derived from an EMBL/GenBank/DDBJ whole genome shotgun (WGS) entry which is preliminary data.</text>
</comment>
<protein>
    <submittedName>
        <fullName evidence="1">Uncharacterized protein</fullName>
    </submittedName>
</protein>
<sequence length="210" mass="24338">MYFVADFTLSSHEEREEKERVKPFFDLLAQTKIEYKYIPSLSMLLTSEIKNLGWSDIDTTKNANIQQLITKFGKFVAHEDKVIAIMAKSISAIEFDLDDPLLSAVIDYDHLKLKHPNIIKQVEEEDCNNFIKYELEFENKDLPININTLIEWITKITKTRDLTGSYMRSLNYSKLCFRRSIKIPIFVQELALLAFKAGADILAQLNPLKV</sequence>
<dbReference type="AlphaFoldDB" id="A0A8H3QPQ9"/>
<proteinExistence type="predicted"/>
<evidence type="ECO:0000313" key="1">
    <source>
        <dbReference type="EMBL" id="GES84439.1"/>
    </source>
</evidence>
<organism evidence="1 2">
    <name type="scientific">Rhizophagus clarus</name>
    <dbReference type="NCBI Taxonomy" id="94130"/>
    <lineage>
        <taxon>Eukaryota</taxon>
        <taxon>Fungi</taxon>
        <taxon>Fungi incertae sedis</taxon>
        <taxon>Mucoromycota</taxon>
        <taxon>Glomeromycotina</taxon>
        <taxon>Glomeromycetes</taxon>
        <taxon>Glomerales</taxon>
        <taxon>Glomeraceae</taxon>
        <taxon>Rhizophagus</taxon>
    </lineage>
</organism>
<accession>A0A8H3QPQ9</accession>
<dbReference type="EMBL" id="BLAL01000080">
    <property type="protein sequence ID" value="GES84439.1"/>
    <property type="molecule type" value="Genomic_DNA"/>
</dbReference>